<evidence type="ECO:0000256" key="1">
    <source>
        <dbReference type="SAM" id="Coils"/>
    </source>
</evidence>
<dbReference type="GO" id="GO:0004713">
    <property type="term" value="F:protein tyrosine kinase activity"/>
    <property type="evidence" value="ECO:0007669"/>
    <property type="project" value="TreeGrafter"/>
</dbReference>
<accession>A0A1M4MUY5</accession>
<dbReference type="PANTHER" id="PTHR32309:SF13">
    <property type="entry name" value="FERRIC ENTEROBACTIN TRANSPORT PROTEIN FEPE"/>
    <property type="match status" value="1"/>
</dbReference>
<keyword evidence="3" id="KW-1133">Transmembrane helix</keyword>
<evidence type="ECO:0000313" key="4">
    <source>
        <dbReference type="EMBL" id="SCM65992.1"/>
    </source>
</evidence>
<dbReference type="Proteomes" id="UP000184085">
    <property type="component" value="Unassembled WGS sequence"/>
</dbReference>
<reference evidence="5" key="1">
    <citation type="submission" date="2016-09" db="EMBL/GenBank/DDBJ databases">
        <authorList>
            <person name="Wibberg D."/>
        </authorList>
    </citation>
    <scope>NUCLEOTIDE SEQUENCE [LARGE SCALE GENOMIC DNA]</scope>
</reference>
<proteinExistence type="predicted"/>
<name>A0A1M4MUY5_9RHOB</name>
<keyword evidence="1" id="KW-0175">Coiled coil</keyword>
<keyword evidence="3" id="KW-0472">Membrane</keyword>
<dbReference type="AlphaFoldDB" id="A0A1M4MUY5"/>
<dbReference type="RefSeq" id="WP_143152047.1">
    <property type="nucleotide sequence ID" value="NZ_FMJB01000014.1"/>
</dbReference>
<dbReference type="InterPro" id="IPR050445">
    <property type="entry name" value="Bact_polysacc_biosynth/exp"/>
</dbReference>
<dbReference type="EMBL" id="FMJB01000014">
    <property type="protein sequence ID" value="SCM65992.1"/>
    <property type="molecule type" value="Genomic_DNA"/>
</dbReference>
<feature type="region of interest" description="Disordered" evidence="2">
    <location>
        <begin position="1"/>
        <end position="56"/>
    </location>
</feature>
<keyword evidence="5" id="KW-1185">Reference proteome</keyword>
<feature type="coiled-coil region" evidence="1">
    <location>
        <begin position="261"/>
        <end position="288"/>
    </location>
</feature>
<evidence type="ECO:0000256" key="2">
    <source>
        <dbReference type="SAM" id="MobiDB-lite"/>
    </source>
</evidence>
<evidence type="ECO:0000256" key="3">
    <source>
        <dbReference type="SAM" id="Phobius"/>
    </source>
</evidence>
<keyword evidence="3" id="KW-0812">Transmembrane</keyword>
<feature type="transmembrane region" description="Helical" evidence="3">
    <location>
        <begin position="92"/>
        <end position="114"/>
    </location>
</feature>
<dbReference type="GO" id="GO:0005886">
    <property type="term" value="C:plasma membrane"/>
    <property type="evidence" value="ECO:0007669"/>
    <property type="project" value="TreeGrafter"/>
</dbReference>
<dbReference type="PANTHER" id="PTHR32309">
    <property type="entry name" value="TYROSINE-PROTEIN KINASE"/>
    <property type="match status" value="1"/>
</dbReference>
<gene>
    <name evidence="4" type="ORF">KARMA_0164</name>
</gene>
<protein>
    <submittedName>
        <fullName evidence="4">Putative membrane protein</fullName>
    </submittedName>
</protein>
<organism evidence="4 5">
    <name type="scientific">Donghicola eburneus</name>
    <dbReference type="NCBI Taxonomy" id="393278"/>
    <lineage>
        <taxon>Bacteria</taxon>
        <taxon>Pseudomonadati</taxon>
        <taxon>Pseudomonadota</taxon>
        <taxon>Alphaproteobacteria</taxon>
        <taxon>Rhodobacterales</taxon>
        <taxon>Roseobacteraceae</taxon>
        <taxon>Donghicola</taxon>
    </lineage>
</organism>
<sequence length="455" mass="50520">MTETKSPSLSVENETSAQPRNQGRKQAKNTASGQRGNTNRSGTNKGNGGNNKKLKGKLRAKITALEQELDDARANAAEFPLARPARMKRRHWGVILSFFLFVLAPVVAVNFYLWTVAEDQYVSTTGFTVRSQENSGASDLLGGLASFASASTASDSDILFEFIQSQEMVRVVDQQLDLREHYSQHWPTDWAFAIWPDASIEQLVWYWSRVVKISYDSGSGLIEVQASAYDAEYSQAITKAILGASQTRINTLNEQARSDAMGYAEADLAEALERLKDAREALTQFRTRTQIVDPTADIQGRMGVMNNLQQQLAQALIDYDVLLGSVGANDPRVQKSEQRIAVIKERIQLERANLTSSGEDVASSQDYPALLSEYERLNVDLQFAEETYRAALTALDAARDNASRQSRYLATYISPSLAQEAEAPQRVMIGGLASLFLLFIWSIGVLIYYSIRDRS</sequence>
<feature type="compositionally biased region" description="Polar residues" evidence="2">
    <location>
        <begin position="1"/>
        <end position="21"/>
    </location>
</feature>
<evidence type="ECO:0000313" key="5">
    <source>
        <dbReference type="Proteomes" id="UP000184085"/>
    </source>
</evidence>
<feature type="transmembrane region" description="Helical" evidence="3">
    <location>
        <begin position="427"/>
        <end position="449"/>
    </location>
</feature>